<protein>
    <submittedName>
        <fullName evidence="3">YciI family protein</fullName>
    </submittedName>
</protein>
<dbReference type="Proteomes" id="UP001610861">
    <property type="component" value="Unassembled WGS sequence"/>
</dbReference>
<keyword evidence="4" id="KW-1185">Reference proteome</keyword>
<comment type="similarity">
    <text evidence="1">Belongs to the YciI family.</text>
</comment>
<dbReference type="RefSeq" id="WP_396639577.1">
    <property type="nucleotide sequence ID" value="NZ_JBIQWL010000001.1"/>
</dbReference>
<name>A0ABW7Q654_9MICO</name>
<comment type="caution">
    <text evidence="3">The sequence shown here is derived from an EMBL/GenBank/DDBJ whole genome shotgun (WGS) entry which is preliminary data.</text>
</comment>
<organism evidence="3 4">
    <name type="scientific">Microbacterium alkaliflavum</name>
    <dbReference type="NCBI Taxonomy" id="3248839"/>
    <lineage>
        <taxon>Bacteria</taxon>
        <taxon>Bacillati</taxon>
        <taxon>Actinomycetota</taxon>
        <taxon>Actinomycetes</taxon>
        <taxon>Micrococcales</taxon>
        <taxon>Microbacteriaceae</taxon>
        <taxon>Microbacterium</taxon>
    </lineage>
</organism>
<feature type="domain" description="YCII-related" evidence="2">
    <location>
        <begin position="23"/>
        <end position="80"/>
    </location>
</feature>
<evidence type="ECO:0000313" key="4">
    <source>
        <dbReference type="Proteomes" id="UP001610861"/>
    </source>
</evidence>
<sequence>MDEATDRLRVGAPIGGAEHAKAVAVRDGRLLVTDGPFPEFKEWFAGFALIDAASIDDAVGLMAQHPSAVLGRILVAPVVRLPWQHDPQTLSPQGESS</sequence>
<evidence type="ECO:0000259" key="2">
    <source>
        <dbReference type="Pfam" id="PF03795"/>
    </source>
</evidence>
<evidence type="ECO:0000256" key="1">
    <source>
        <dbReference type="ARBA" id="ARBA00007689"/>
    </source>
</evidence>
<dbReference type="Pfam" id="PF03795">
    <property type="entry name" value="YCII"/>
    <property type="match status" value="1"/>
</dbReference>
<reference evidence="3 4" key="1">
    <citation type="submission" date="2024-09" db="EMBL/GenBank/DDBJ databases">
        <authorList>
            <person name="Pan X."/>
        </authorList>
    </citation>
    <scope>NUCLEOTIDE SEQUENCE [LARGE SCALE GENOMIC DNA]</scope>
    <source>
        <strain evidence="3 4">B2969</strain>
    </source>
</reference>
<proteinExistence type="inferred from homology"/>
<dbReference type="InterPro" id="IPR005545">
    <property type="entry name" value="YCII"/>
</dbReference>
<gene>
    <name evidence="3" type="ORF">ACH3VR_04655</name>
</gene>
<evidence type="ECO:0000313" key="3">
    <source>
        <dbReference type="EMBL" id="MFH8249643.1"/>
    </source>
</evidence>
<dbReference type="EMBL" id="JBIQWL010000001">
    <property type="protein sequence ID" value="MFH8249643.1"/>
    <property type="molecule type" value="Genomic_DNA"/>
</dbReference>
<dbReference type="SUPFAM" id="SSF54909">
    <property type="entry name" value="Dimeric alpha+beta barrel"/>
    <property type="match status" value="1"/>
</dbReference>
<accession>A0ABW7Q654</accession>
<dbReference type="InterPro" id="IPR011008">
    <property type="entry name" value="Dimeric_a/b-barrel"/>
</dbReference>
<dbReference type="Gene3D" id="3.30.70.1060">
    <property type="entry name" value="Dimeric alpha+beta barrel"/>
    <property type="match status" value="1"/>
</dbReference>